<dbReference type="GO" id="GO:0003723">
    <property type="term" value="F:RNA binding"/>
    <property type="evidence" value="ECO:0007669"/>
    <property type="project" value="TreeGrafter"/>
</dbReference>
<dbReference type="OrthoDB" id="8883818at2759"/>
<comment type="caution">
    <text evidence="2">The sequence shown here is derived from an EMBL/GenBank/DDBJ whole genome shotgun (WGS) entry which is preliminary data.</text>
</comment>
<dbReference type="GeneID" id="73466818"/>
<keyword evidence="3" id="KW-1185">Reference proteome</keyword>
<dbReference type="GO" id="GO:0000462">
    <property type="term" value="P:maturation of SSU-rRNA from tricistronic rRNA transcript (SSU-rRNA, 5.8S rRNA, LSU-rRNA)"/>
    <property type="evidence" value="ECO:0007669"/>
    <property type="project" value="InterPro"/>
</dbReference>
<dbReference type="SMART" id="SM00320">
    <property type="entry name" value="WD40"/>
    <property type="match status" value="7"/>
</dbReference>
<dbReference type="PROSITE" id="PS50082">
    <property type="entry name" value="WD_REPEATS_2"/>
    <property type="match status" value="1"/>
</dbReference>
<proteinExistence type="predicted"/>
<dbReference type="GO" id="GO:0032040">
    <property type="term" value="C:small-subunit processome"/>
    <property type="evidence" value="ECO:0007669"/>
    <property type="project" value="TreeGrafter"/>
</dbReference>
<evidence type="ECO:0000256" key="1">
    <source>
        <dbReference type="PROSITE-ProRule" id="PRU00221"/>
    </source>
</evidence>
<evidence type="ECO:0000313" key="2">
    <source>
        <dbReference type="EMBL" id="KAG7666453.1"/>
    </source>
</evidence>
<dbReference type="AlphaFoldDB" id="A0A8J5UN94"/>
<reference evidence="2 3" key="1">
    <citation type="journal article" date="2021" name="DNA Res.">
        <title>Genome analysis of Candida subhashii reveals its hybrid nature and dual mitochondrial genome conformations.</title>
        <authorList>
            <person name="Mixao V."/>
            <person name="Hegedusova E."/>
            <person name="Saus E."/>
            <person name="Pryszcz L.P."/>
            <person name="Cillingova A."/>
            <person name="Nosek J."/>
            <person name="Gabaldon T."/>
        </authorList>
    </citation>
    <scope>NUCLEOTIDE SEQUENCE [LARGE SCALE GENOMIC DNA]</scope>
    <source>
        <strain evidence="2 3">CBS 10753</strain>
    </source>
</reference>
<organism evidence="2 3">
    <name type="scientific">[Candida] subhashii</name>
    <dbReference type="NCBI Taxonomy" id="561895"/>
    <lineage>
        <taxon>Eukaryota</taxon>
        <taxon>Fungi</taxon>
        <taxon>Dikarya</taxon>
        <taxon>Ascomycota</taxon>
        <taxon>Saccharomycotina</taxon>
        <taxon>Pichiomycetes</taxon>
        <taxon>Debaryomycetaceae</taxon>
        <taxon>Spathaspora</taxon>
    </lineage>
</organism>
<accession>A0A8J5UN94</accession>
<keyword evidence="1" id="KW-0853">WD repeat</keyword>
<dbReference type="Pfam" id="PF00400">
    <property type="entry name" value="WD40"/>
    <property type="match status" value="3"/>
</dbReference>
<dbReference type="EMBL" id="JAGSYN010000001">
    <property type="protein sequence ID" value="KAG7666453.1"/>
    <property type="molecule type" value="Genomic_DNA"/>
</dbReference>
<sequence>MDIHRCRFVDYTPHTITATAFSHPSTLSTKPPSSELRLAIGRSNGDIEIWNPRYNWTHELTLPGSKGRSIEGLVWATSPEGTESPRLFSVGGSTYITEWNLSTGKPITNYDCNAGIIWSIDVSSNNQKLAVGCDDGSVVIVDISGGPGFMEYDLICQRQDARVLSIKWDNKNQPARLVGGCADGRIRVWSADGETKGRILGTMRVDKSKTESTLVWSLSVMENKGQLISGDSTGSVKIWDLENYTLLQSFKVHDADVLCLVHDVNEEKIFSGGVDRKIHQFDLISTKTSSKWVHSFNRLLHSNDIRSMSIYENKGGYGFLVSGGVERAIVVQHVQQFHDGKYKKLLINQQLSNVIVDSGKRLIIMWQDQQVKIWKILENGKYKLVCKVSLADDENITSVDYNSESNLLAVSKLTSVKLFQLEESTKGKLHVHKIRDESFDSLIEGAKLIKFIESKTLLIVTPEEELYKFDINPEQSRIELSAEIEQIEPSPSTNSTSNKLQHASCINNLIISPDCQNLIISRYNGQIEIYPLNGTSPAYILTKLSSYAHLLQCSTNEKLIVLTEDNKIFEFYINQTESKTLQTPWSRRNSEFLPRQFTSLEDKPQGMVVKYEKLWIFGSAWLVYFDLSVNIPISKEFKNAGGSGGRKRNRNGLSIIEDEASGEVDENVEVLETSLKQREIDRLRQQIQDDEQSTNGRSGSGNQKPFFITEKYRPIMKVCDFGENEIVVIERPYFALPTTPAFNLPKLKI</sequence>
<gene>
    <name evidence="2" type="ORF">J8A68_000017</name>
</gene>
<dbReference type="InterPro" id="IPR046351">
    <property type="entry name" value="UTP4"/>
</dbReference>
<dbReference type="FunFam" id="2.130.10.10:FF:000896">
    <property type="entry name" value="U3 small nucleolar RNA-associated protein 4"/>
    <property type="match status" value="1"/>
</dbReference>
<dbReference type="GO" id="GO:0030686">
    <property type="term" value="C:90S preribosome"/>
    <property type="evidence" value="ECO:0007669"/>
    <property type="project" value="InterPro"/>
</dbReference>
<dbReference type="Proteomes" id="UP000694255">
    <property type="component" value="Unassembled WGS sequence"/>
</dbReference>
<name>A0A8J5UN94_9ASCO</name>
<dbReference type="PANTHER" id="PTHR44163:SF1">
    <property type="entry name" value="U3 SMALL NUCLEOLAR RNA-ASSOCIATED PROTEIN 4 HOMOLOG"/>
    <property type="match status" value="1"/>
</dbReference>
<dbReference type="RefSeq" id="XP_049266681.1">
    <property type="nucleotide sequence ID" value="XM_049404824.1"/>
</dbReference>
<protein>
    <submittedName>
        <fullName evidence="2">UTP4</fullName>
    </submittedName>
</protein>
<evidence type="ECO:0000313" key="3">
    <source>
        <dbReference type="Proteomes" id="UP000694255"/>
    </source>
</evidence>
<dbReference type="GO" id="GO:0034455">
    <property type="term" value="C:t-UTP complex"/>
    <property type="evidence" value="ECO:0007669"/>
    <property type="project" value="TreeGrafter"/>
</dbReference>
<dbReference type="InterPro" id="IPR001680">
    <property type="entry name" value="WD40_rpt"/>
</dbReference>
<feature type="repeat" description="WD" evidence="1">
    <location>
        <begin position="208"/>
        <end position="249"/>
    </location>
</feature>
<dbReference type="PANTHER" id="PTHR44163">
    <property type="entry name" value="U3 SMALL NUCLEOLAR RNA-ASSOCIATED PROTEIN 4 HOMOLOG"/>
    <property type="match status" value="1"/>
</dbReference>